<organism evidence="1 2">
    <name type="scientific">Tabrizicola piscis</name>
    <dbReference type="NCBI Taxonomy" id="2494374"/>
    <lineage>
        <taxon>Bacteria</taxon>
        <taxon>Pseudomonadati</taxon>
        <taxon>Pseudomonadota</taxon>
        <taxon>Alphaproteobacteria</taxon>
        <taxon>Rhodobacterales</taxon>
        <taxon>Paracoccaceae</taxon>
        <taxon>Tabrizicola</taxon>
    </lineage>
</organism>
<accession>A0A3S8UA67</accession>
<proteinExistence type="predicted"/>
<dbReference type="EMBL" id="CP034328">
    <property type="protein sequence ID" value="AZL60504.1"/>
    <property type="molecule type" value="Genomic_DNA"/>
</dbReference>
<evidence type="ECO:0000313" key="1">
    <source>
        <dbReference type="EMBL" id="AZL60504.1"/>
    </source>
</evidence>
<gene>
    <name evidence="1" type="ORF">EI545_17740</name>
</gene>
<name>A0A3S8UA67_9RHOB</name>
<sequence>MSLTSRIEPYKGKPGPLVGLAQTGSERACTVNSWQEFVPEVTLPYLRLRRLKVLATAARSFPASKELYFGGNAPAKWVVYFCYAPNGAPTVSHRFTVERLQSEGYGVLVVCAAPTPEHTKSFLDLTPDALIWKELRGFDFSGFSVGLSALVRRFDKIDVLVMNDSVVGPFHSLRPLLDSSPWDLTGFVTSYTIENHMISCAFYFRGFDRRMWDACRTVLFRGISFNRQGPVVFLQETRLGSVLARSHTVGSILSPSADHRNNQYLLGNPKGLLDVGFPFLKRSIFTKFASEFDADFYRDCLVSYGHPEITASA</sequence>
<reference evidence="1 2" key="1">
    <citation type="submission" date="2018-12" db="EMBL/GenBank/DDBJ databases">
        <title>Complete genome sequencing of Tabrizicola sp. K13M18.</title>
        <authorList>
            <person name="Bae J.-W."/>
        </authorList>
    </citation>
    <scope>NUCLEOTIDE SEQUENCE [LARGE SCALE GENOMIC DNA]</scope>
    <source>
        <strain evidence="1 2">K13M18</strain>
    </source>
</reference>
<protein>
    <submittedName>
        <fullName evidence="1">Uncharacterized protein</fullName>
    </submittedName>
</protein>
<evidence type="ECO:0000313" key="2">
    <source>
        <dbReference type="Proteomes" id="UP000282002"/>
    </source>
</evidence>
<dbReference type="KEGG" id="taw:EI545_17740"/>
<dbReference type="Proteomes" id="UP000282002">
    <property type="component" value="Chromosome"/>
</dbReference>
<dbReference type="AlphaFoldDB" id="A0A3S8UA67"/>
<dbReference type="OrthoDB" id="7541601at2"/>
<keyword evidence="2" id="KW-1185">Reference proteome</keyword>
<dbReference type="RefSeq" id="WP_125326696.1">
    <property type="nucleotide sequence ID" value="NZ_CP034328.1"/>
</dbReference>